<dbReference type="InterPro" id="IPR029901">
    <property type="entry name" value="Spire"/>
</dbReference>
<dbReference type="GO" id="GO:0048193">
    <property type="term" value="P:Golgi vesicle transport"/>
    <property type="evidence" value="ECO:0000318"/>
    <property type="project" value="GO_Central"/>
</dbReference>
<reference evidence="15" key="3">
    <citation type="submission" date="2020-05" db="UniProtKB">
        <authorList>
            <consortium name="EnsemblMetazoa"/>
        </authorList>
    </citation>
    <scope>IDENTIFICATION</scope>
    <source>
        <strain evidence="15">PEST</strain>
    </source>
</reference>
<name>A0A1S4GX95_ANOGA</name>
<evidence type="ECO:0000256" key="9">
    <source>
        <dbReference type="ARBA" id="ARBA00022927"/>
    </source>
</evidence>
<dbReference type="InterPro" id="IPR013083">
    <property type="entry name" value="Znf_RING/FYVE/PHD"/>
</dbReference>
<evidence type="ECO:0000256" key="13">
    <source>
        <dbReference type="ARBA" id="ARBA00023329"/>
    </source>
</evidence>
<comment type="similarity">
    <text evidence="4">Belongs to the spire family.</text>
</comment>
<dbReference type="GO" id="GO:0030659">
    <property type="term" value="C:cytoplasmic vesicle membrane"/>
    <property type="evidence" value="ECO:0000318"/>
    <property type="project" value="GO_Central"/>
</dbReference>
<dbReference type="Gene3D" id="3.30.40.10">
    <property type="entry name" value="Zinc/RING finger domain, C3HC4 (zinc finger)"/>
    <property type="match status" value="1"/>
</dbReference>
<feature type="region of interest" description="Disordered" evidence="14">
    <location>
        <begin position="826"/>
        <end position="865"/>
    </location>
</feature>
<evidence type="ECO:0000256" key="12">
    <source>
        <dbReference type="ARBA" id="ARBA00023212"/>
    </source>
</evidence>
<dbReference type="GO" id="GO:0051639">
    <property type="term" value="P:actin filament network formation"/>
    <property type="evidence" value="ECO:0000318"/>
    <property type="project" value="GO_Central"/>
</dbReference>
<dbReference type="GO" id="GO:0045010">
    <property type="term" value="P:actin nucleation"/>
    <property type="evidence" value="ECO:0007669"/>
    <property type="project" value="InterPro"/>
</dbReference>
<dbReference type="PROSITE" id="PS51377">
    <property type="entry name" value="KIND"/>
    <property type="match status" value="1"/>
</dbReference>
<feature type="region of interest" description="Disordered" evidence="14">
    <location>
        <begin position="532"/>
        <end position="636"/>
    </location>
</feature>
<feature type="region of interest" description="Disordered" evidence="14">
    <location>
        <begin position="37"/>
        <end position="56"/>
    </location>
</feature>
<dbReference type="SUPFAM" id="SSF57903">
    <property type="entry name" value="FYVE/PHD zinc finger"/>
    <property type="match status" value="1"/>
</dbReference>
<dbReference type="PANTHER" id="PTHR21345:SF3">
    <property type="entry name" value="PROTEIN SPIRE"/>
    <property type="match status" value="1"/>
</dbReference>
<sequence>MKMASETENSIPVCPPLPEPAGERALYRKIMGKGHEVNGSEDIGRTEMDGPGQGAPEGLKYAKYNVTGPTGPLAGECTKGGVGSTVAVSTGGTISVTLEEILKTFNAPISEDQAWALIYQTSRMYKARLQEPGCRLRDLRLPLHPHQLNVQKDGSCNVTARTGKSPRIVCFLLRLFSPTDKELCIPSTQKKILLKLGIVVYRALDYNLPTSEDCQISHELEELIDFMTSEDNDDEGIERDSEEVEEDLVSVDSDGDCPPGNGTLGGVLTNLEVVSVVANGCGGGERKHLETKELDHVLEYCSSRVSPSKPEDHYRAVCRALVTETLELRTFLQRVCQGEAEVLRLKAQAETTGKELEKIHFNDWARFWMQVVDELRRGVRLKKINFSRAPIEYELTPYEILMEDIRSRKYNLRKVMVNGDIPPRVKKDAHAVILEFIRSRPPLRKASERKLAPQPLKRVSCPREQLLDSIRKGRVLKPVNQKLKSRRCGVLTFSVTIPLHPFQYTSFNCDSPDGDPCVDAVRDLAYCPADNPATVPMAPSPRKPPTPAKHRSNSIAGGTVAGLPPINRVPKAAPRATQQPPTPKPRSVLPTTTQVDSVKKSCDDEIDTSGAAHSLDGIGSSSNSGGGGGTGSNQSASFHHGSSGYFSGGISTAHKTMTLGRSSFSHTSGTPRNTLRLIPVDFSLFNDDDFIDETANDGADSGPSATSGGPRSQQQNGGSHRILYGGSVGGKRSSTDAGGGGGGGGGHTNDSNHSTNRLMIVNNENNQNNINTVLRRTKNIITHDEYHRFCDKALETYDLATQCESRRASMRRHTIIGCNQNYKLDPLASHSVPASRPASRQSDRDAAKPDTQPTANGVPAKEKPSAMVMPHVVNGARPAPIGSAAPAAGQNGTSSSSTIEYVGGSNLSSLDTWTKNSLDEHQWKDAFNLNDRLSLTLEEIVHIRSVMTKAELEGLPVDVHIKEDVEKRKVCFLCLRTRFTLFARGILCKLCQRTVCNKCNTKMRIPTEHFRNVPVVLLSPSLMNSPCTSNTPSPSHHAHGTGSGPTSMVDESFPRSLMERLLRPELDRKTRNTVGSAPSSPKNQRSASSTPGTSLHGTETLSLSLSHHVSSSGGASNHCAKDVTVPASVIAASAAAQKCSLMSRSMEGPNSLPPQSPARPHSNCSTLDRKNRFAKAFTLTASGPGGGGLDPQKERLTGELMAVCNDCRSLVLEIIRSSRQTRTTARNQVLRHLTLDISPVYK</sequence>
<feature type="compositionally biased region" description="Gly residues" evidence="14">
    <location>
        <begin position="737"/>
        <end position="747"/>
    </location>
</feature>
<evidence type="ECO:0000256" key="10">
    <source>
        <dbReference type="ARBA" id="ARBA00023136"/>
    </source>
</evidence>
<dbReference type="VEuPathDB" id="VectorBase:AGAMI1_005284"/>
<keyword evidence="13" id="KW-0968">Cytoplasmic vesicle</keyword>
<evidence type="ECO:0000256" key="4">
    <source>
        <dbReference type="ARBA" id="ARBA00010956"/>
    </source>
</evidence>
<dbReference type="GO" id="GO:0040038">
    <property type="term" value="P:polar body extrusion after meiotic divisions"/>
    <property type="evidence" value="ECO:0000318"/>
    <property type="project" value="GO_Central"/>
</dbReference>
<dbReference type="EMBL" id="AAAB01008964">
    <property type="status" value="NOT_ANNOTATED_CDS"/>
    <property type="molecule type" value="Genomic_DNA"/>
</dbReference>
<organism evidence="15 16">
    <name type="scientific">Anopheles gambiae</name>
    <name type="common">African malaria mosquito</name>
    <dbReference type="NCBI Taxonomy" id="7165"/>
    <lineage>
        <taxon>Eukaryota</taxon>
        <taxon>Metazoa</taxon>
        <taxon>Ecdysozoa</taxon>
        <taxon>Arthropoda</taxon>
        <taxon>Hexapoda</taxon>
        <taxon>Insecta</taxon>
        <taxon>Pterygota</taxon>
        <taxon>Neoptera</taxon>
        <taxon>Endopterygota</taxon>
        <taxon>Diptera</taxon>
        <taxon>Nematocera</taxon>
        <taxon>Culicoidea</taxon>
        <taxon>Culicidae</taxon>
        <taxon>Anophelinae</taxon>
        <taxon>Anopheles</taxon>
    </lineage>
</organism>
<evidence type="ECO:0000256" key="14">
    <source>
        <dbReference type="SAM" id="MobiDB-lite"/>
    </source>
</evidence>
<proteinExistence type="inferred from homology"/>
<evidence type="ECO:0000313" key="15">
    <source>
        <dbReference type="EnsemblMetazoa" id="AGAP008100-PA"/>
    </source>
</evidence>
<dbReference type="InterPro" id="IPR011011">
    <property type="entry name" value="Znf_FYVE_PHD"/>
</dbReference>
<feature type="compositionally biased region" description="Low complexity" evidence="14">
    <location>
        <begin position="1024"/>
        <end position="1035"/>
    </location>
</feature>
<feature type="region of interest" description="Disordered" evidence="14">
    <location>
        <begin position="1024"/>
        <end position="1098"/>
    </location>
</feature>
<dbReference type="InterPro" id="IPR003124">
    <property type="entry name" value="WH2_dom"/>
</dbReference>
<evidence type="ECO:0000256" key="7">
    <source>
        <dbReference type="ARBA" id="ARBA00022490"/>
    </source>
</evidence>
<evidence type="ECO:0000256" key="1">
    <source>
        <dbReference type="ARBA" id="ARBA00004180"/>
    </source>
</evidence>
<dbReference type="Gene3D" id="1.10.510.10">
    <property type="entry name" value="Transferase(Phosphotransferase) domain 1"/>
    <property type="match status" value="1"/>
</dbReference>
<dbReference type="GO" id="GO:0003779">
    <property type="term" value="F:actin binding"/>
    <property type="evidence" value="ECO:0007669"/>
    <property type="project" value="UniProtKB-KW"/>
</dbReference>
<feature type="compositionally biased region" description="Polar residues" evidence="14">
    <location>
        <begin position="703"/>
        <end position="718"/>
    </location>
</feature>
<feature type="region of interest" description="Disordered" evidence="14">
    <location>
        <begin position="1145"/>
        <end position="1164"/>
    </location>
</feature>
<dbReference type="InterPro" id="IPR011019">
    <property type="entry name" value="KIND_dom"/>
</dbReference>
<dbReference type="EnsemblMetazoa" id="AGAP008100-RA">
    <property type="protein sequence ID" value="AGAP008100-PA"/>
    <property type="gene ID" value="AGAP008100"/>
</dbReference>
<dbReference type="VEuPathDB" id="VectorBase:AGAP008100"/>
<protein>
    <submittedName>
        <fullName evidence="15">Spire</fullName>
    </submittedName>
</protein>
<evidence type="ECO:0000256" key="11">
    <source>
        <dbReference type="ARBA" id="ARBA00023203"/>
    </source>
</evidence>
<keyword evidence="7" id="KW-0963">Cytoplasm</keyword>
<comment type="subcellular location">
    <subcellularLocation>
        <location evidence="3">Cell membrane</location>
        <topology evidence="3">Peripheral membrane protein</topology>
        <orientation evidence="3">Cytoplasmic side</orientation>
    </subcellularLocation>
    <subcellularLocation>
        <location evidence="2">Cytoplasm</location>
        <location evidence="2">Cytoskeleton</location>
    </subcellularLocation>
    <subcellularLocation>
        <location evidence="1">Cytoplasmic vesicle membrane</location>
        <topology evidence="1">Peripheral membrane protein</topology>
        <orientation evidence="1">Cytoplasmic side</orientation>
    </subcellularLocation>
</comment>
<keyword evidence="11" id="KW-0009">Actin-binding</keyword>
<dbReference type="PROSITE" id="PS51082">
    <property type="entry name" value="WH2"/>
    <property type="match status" value="1"/>
</dbReference>
<keyword evidence="16" id="KW-1185">Reference proteome</keyword>
<evidence type="ECO:0000313" key="16">
    <source>
        <dbReference type="Proteomes" id="UP000007062"/>
    </source>
</evidence>
<keyword evidence="10" id="KW-0472">Membrane</keyword>
<evidence type="ECO:0000256" key="3">
    <source>
        <dbReference type="ARBA" id="ARBA00004413"/>
    </source>
</evidence>
<evidence type="ECO:0000256" key="5">
    <source>
        <dbReference type="ARBA" id="ARBA00022448"/>
    </source>
</evidence>
<dbReference type="SMART" id="SM00750">
    <property type="entry name" value="KIND"/>
    <property type="match status" value="1"/>
</dbReference>
<feature type="compositionally biased region" description="Low complexity" evidence="14">
    <location>
        <begin position="614"/>
        <end position="623"/>
    </location>
</feature>
<dbReference type="Proteomes" id="UP000007062">
    <property type="component" value="Chromosome 3R"/>
</dbReference>
<dbReference type="PANTHER" id="PTHR21345">
    <property type="entry name" value="SPIRE"/>
    <property type="match status" value="1"/>
</dbReference>
<dbReference type="CDD" id="cd22068">
    <property type="entry name" value="WH2_DmSpire_r3-like"/>
    <property type="match status" value="1"/>
</dbReference>
<dbReference type="CDD" id="cd22078">
    <property type="entry name" value="WH2_Spire1_r2-like"/>
    <property type="match status" value="1"/>
</dbReference>
<keyword evidence="5" id="KW-0813">Transport</keyword>
<dbReference type="GO" id="GO:0036089">
    <property type="term" value="P:cleavage furrow formation"/>
    <property type="evidence" value="ECO:0000318"/>
    <property type="project" value="GO_Central"/>
</dbReference>
<feature type="compositionally biased region" description="Basic and acidic residues" evidence="14">
    <location>
        <begin position="37"/>
        <end position="48"/>
    </location>
</feature>
<evidence type="ECO:0000256" key="8">
    <source>
        <dbReference type="ARBA" id="ARBA00022737"/>
    </source>
</evidence>
<accession>A0A1S4GX95</accession>
<feature type="region of interest" description="Disordered" evidence="14">
    <location>
        <begin position="693"/>
        <end position="754"/>
    </location>
</feature>
<dbReference type="AlphaFoldDB" id="A0A1S4GX95"/>
<keyword evidence="8" id="KW-0677">Repeat</keyword>
<keyword evidence="6" id="KW-1003">Cell membrane</keyword>
<feature type="compositionally biased region" description="Polar residues" evidence="14">
    <location>
        <begin position="1072"/>
        <end position="1091"/>
    </location>
</feature>
<feature type="region of interest" description="Disordered" evidence="14">
    <location>
        <begin position="877"/>
        <end position="897"/>
    </location>
</feature>
<dbReference type="GO" id="GO:0005856">
    <property type="term" value="C:cytoskeleton"/>
    <property type="evidence" value="ECO:0007669"/>
    <property type="project" value="UniProtKB-SubCell"/>
</dbReference>
<dbReference type="GO" id="GO:0051295">
    <property type="term" value="P:establishment of meiotic spindle localization"/>
    <property type="evidence" value="ECO:0000318"/>
    <property type="project" value="GO_Central"/>
</dbReference>
<dbReference type="FunCoup" id="A0A1S4GX95">
    <property type="interactions" value="425"/>
</dbReference>
<feature type="compositionally biased region" description="Low complexity" evidence="14">
    <location>
        <begin position="877"/>
        <end position="889"/>
    </location>
</feature>
<keyword evidence="9" id="KW-0653">Protein transport</keyword>
<evidence type="ECO:0000256" key="6">
    <source>
        <dbReference type="ARBA" id="ARBA00022475"/>
    </source>
</evidence>
<dbReference type="InParanoid" id="A0A1S4GX95"/>
<feature type="compositionally biased region" description="Basic and acidic residues" evidence="14">
    <location>
        <begin position="1057"/>
        <end position="1070"/>
    </location>
</feature>
<dbReference type="GO" id="GO:0015031">
    <property type="term" value="P:protein transport"/>
    <property type="evidence" value="ECO:0007669"/>
    <property type="project" value="UniProtKB-KW"/>
</dbReference>
<dbReference type="GO" id="GO:0005886">
    <property type="term" value="C:plasma membrane"/>
    <property type="evidence" value="ECO:0007669"/>
    <property type="project" value="UniProtKB-SubCell"/>
</dbReference>
<feature type="compositionally biased region" description="Pro residues" evidence="14">
    <location>
        <begin position="538"/>
        <end position="547"/>
    </location>
</feature>
<feature type="compositionally biased region" description="Low complexity" evidence="14">
    <location>
        <begin position="570"/>
        <end position="579"/>
    </location>
</feature>
<dbReference type="GO" id="GO:0005938">
    <property type="term" value="C:cell cortex"/>
    <property type="evidence" value="ECO:0000318"/>
    <property type="project" value="GO_Central"/>
</dbReference>
<reference evidence="15 16" key="1">
    <citation type="journal article" date="2002" name="Science">
        <title>The genome sequence of the malaria mosquito Anopheles gambiae.</title>
        <authorList>
            <person name="Holt R.A."/>
            <person name="Subramanian G.M."/>
            <person name="Halpern A."/>
            <person name="Sutton G.G."/>
            <person name="Charlab R."/>
            <person name="Nusskern D.R."/>
            <person name="Wincker P."/>
            <person name="Clark A.G."/>
            <person name="Ribeiro J.M."/>
            <person name="Wides R."/>
            <person name="Salzberg S.L."/>
            <person name="Loftus B."/>
            <person name="Yandell M."/>
            <person name="Majoros W.H."/>
            <person name="Rusch D.B."/>
            <person name="Lai Z."/>
            <person name="Kraft C.L."/>
            <person name="Abril J.F."/>
            <person name="Anthouard V."/>
            <person name="Arensburger P."/>
            <person name="Atkinson P.W."/>
            <person name="Baden H."/>
            <person name="de Berardinis V."/>
            <person name="Baldwin D."/>
            <person name="Benes V."/>
            <person name="Biedler J."/>
            <person name="Blass C."/>
            <person name="Bolanos R."/>
            <person name="Boscus D."/>
            <person name="Barnstead M."/>
            <person name="Cai S."/>
            <person name="Center A."/>
            <person name="Chaturverdi K."/>
            <person name="Christophides G.K."/>
            <person name="Chrystal M.A."/>
            <person name="Clamp M."/>
            <person name="Cravchik A."/>
            <person name="Curwen V."/>
            <person name="Dana A."/>
            <person name="Delcher A."/>
            <person name="Dew I."/>
            <person name="Evans C.A."/>
            <person name="Flanigan M."/>
            <person name="Grundschober-Freimoser A."/>
            <person name="Friedli L."/>
            <person name="Gu Z."/>
            <person name="Guan P."/>
            <person name="Guigo R."/>
            <person name="Hillenmeyer M.E."/>
            <person name="Hladun S.L."/>
            <person name="Hogan J.R."/>
            <person name="Hong Y.S."/>
            <person name="Hoover J."/>
            <person name="Jaillon O."/>
            <person name="Ke Z."/>
            <person name="Kodira C."/>
            <person name="Kokoza E."/>
            <person name="Koutsos A."/>
            <person name="Letunic I."/>
            <person name="Levitsky A."/>
            <person name="Liang Y."/>
            <person name="Lin J.J."/>
            <person name="Lobo N.F."/>
            <person name="Lopez J.R."/>
            <person name="Malek J.A."/>
            <person name="McIntosh T.C."/>
            <person name="Meister S."/>
            <person name="Miller J."/>
            <person name="Mobarry C."/>
            <person name="Mongin E."/>
            <person name="Murphy S.D."/>
            <person name="O'Brochta D.A."/>
            <person name="Pfannkoch C."/>
            <person name="Qi R."/>
            <person name="Regier M.A."/>
            <person name="Remington K."/>
            <person name="Shao H."/>
            <person name="Sharakhova M.V."/>
            <person name="Sitter C.D."/>
            <person name="Shetty J."/>
            <person name="Smith T.J."/>
            <person name="Strong R."/>
            <person name="Sun J."/>
            <person name="Thomasova D."/>
            <person name="Ton L.Q."/>
            <person name="Topalis P."/>
            <person name="Tu Z."/>
            <person name="Unger M.F."/>
            <person name="Walenz B."/>
            <person name="Wang A."/>
            <person name="Wang J."/>
            <person name="Wang M."/>
            <person name="Wang X."/>
            <person name="Woodford K.J."/>
            <person name="Wortman J.R."/>
            <person name="Wu M."/>
            <person name="Yao A."/>
            <person name="Zdobnov E.M."/>
            <person name="Zhang H."/>
            <person name="Zhao Q."/>
            <person name="Zhao S."/>
            <person name="Zhu S.C."/>
            <person name="Zhimulev I."/>
            <person name="Coluzzi M."/>
            <person name="della Torre A."/>
            <person name="Roth C.W."/>
            <person name="Louis C."/>
            <person name="Kalush F."/>
            <person name="Mural R.J."/>
            <person name="Myers E.W."/>
            <person name="Adams M.D."/>
            <person name="Smith H.O."/>
            <person name="Broder S."/>
            <person name="Gardner M.J."/>
            <person name="Fraser C.M."/>
            <person name="Birney E."/>
            <person name="Bork P."/>
            <person name="Brey P.T."/>
            <person name="Venter J.C."/>
            <person name="Weissenbach J."/>
            <person name="Kafatos F.C."/>
            <person name="Collins F.H."/>
            <person name="Hoffman S.L."/>
        </authorList>
    </citation>
    <scope>NUCLEOTIDE SEQUENCE [LARGE SCALE GENOMIC DNA]</scope>
    <source>
        <strain evidence="15 16">PEST</strain>
    </source>
</reference>
<evidence type="ECO:0000256" key="2">
    <source>
        <dbReference type="ARBA" id="ARBA00004245"/>
    </source>
</evidence>
<keyword evidence="12" id="KW-0206">Cytoskeleton</keyword>
<dbReference type="Pfam" id="PF16474">
    <property type="entry name" value="KIND"/>
    <property type="match status" value="1"/>
</dbReference>
<reference evidence="15 16" key="2">
    <citation type="journal article" date="2004" name="Trends Parasitol.">
        <title>The Anopheles gambiae genome: an update.</title>
        <authorList>
            <person name="Mongin E."/>
            <person name="Louis C."/>
            <person name="Holt R.A."/>
            <person name="Birney E."/>
            <person name="Collins F.H."/>
        </authorList>
    </citation>
    <scope>NUCLEOTIDE SEQUENCE [LARGE SCALE GENOMIC DNA]</scope>
    <source>
        <strain evidence="15 16">PEST</strain>
    </source>
</reference>
<dbReference type="GO" id="GO:0008017">
    <property type="term" value="F:microtubule binding"/>
    <property type="evidence" value="ECO:0000318"/>
    <property type="project" value="GO_Central"/>
</dbReference>